<dbReference type="Gene3D" id="1.20.1560.10">
    <property type="entry name" value="ABC transporter type 1, transmembrane domain"/>
    <property type="match status" value="2"/>
</dbReference>
<comment type="subcellular location">
    <subcellularLocation>
        <location evidence="1">Membrane</location>
        <topology evidence="1">Multi-pass membrane protein</topology>
    </subcellularLocation>
</comment>
<dbReference type="FunCoup" id="A0A2K1K7W8">
    <property type="interactions" value="150"/>
</dbReference>
<evidence type="ECO:0000313" key="15">
    <source>
        <dbReference type="Proteomes" id="UP000006727"/>
    </source>
</evidence>
<dbReference type="EMBL" id="ABEU02000008">
    <property type="protein sequence ID" value="PNR49873.1"/>
    <property type="molecule type" value="Genomic_DNA"/>
</dbReference>
<gene>
    <name evidence="14" type="primary">LOC112285629</name>
    <name evidence="13" type="ORF">PHYPA_011769</name>
</gene>
<dbReference type="Gene3D" id="3.40.50.300">
    <property type="entry name" value="P-loop containing nucleotide triphosphate hydrolases"/>
    <property type="match status" value="2"/>
</dbReference>
<dbReference type="InterPro" id="IPR011527">
    <property type="entry name" value="ABC1_TM_dom"/>
</dbReference>
<dbReference type="GO" id="GO:0016020">
    <property type="term" value="C:membrane"/>
    <property type="evidence" value="ECO:0007669"/>
    <property type="project" value="UniProtKB-SubCell"/>
</dbReference>
<feature type="transmembrane region" description="Helical" evidence="10">
    <location>
        <begin position="1009"/>
        <end position="1033"/>
    </location>
</feature>
<keyword evidence="4 10" id="KW-0812">Transmembrane</keyword>
<evidence type="ECO:0000259" key="11">
    <source>
        <dbReference type="PROSITE" id="PS50893"/>
    </source>
</evidence>
<dbReference type="GO" id="GO:0016887">
    <property type="term" value="F:ATP hydrolysis activity"/>
    <property type="evidence" value="ECO:0007669"/>
    <property type="project" value="InterPro"/>
</dbReference>
<dbReference type="GO" id="GO:0005524">
    <property type="term" value="F:ATP binding"/>
    <property type="evidence" value="ECO:0007669"/>
    <property type="project" value="UniProtKB-KW"/>
</dbReference>
<evidence type="ECO:0000313" key="13">
    <source>
        <dbReference type="EMBL" id="PNR49873.1"/>
    </source>
</evidence>
<dbReference type="PANTHER" id="PTHR24223:SF362">
    <property type="entry name" value="ABC TRANSPORTER C FAMILY MEMBER 4"/>
    <property type="match status" value="1"/>
</dbReference>
<feature type="transmembrane region" description="Helical" evidence="10">
    <location>
        <begin position="1076"/>
        <end position="1098"/>
    </location>
</feature>
<keyword evidence="9 10" id="KW-0472">Membrane</keyword>
<dbReference type="PROSITE" id="PS00211">
    <property type="entry name" value="ABC_TRANSPORTER_1"/>
    <property type="match status" value="1"/>
</dbReference>
<feature type="transmembrane region" description="Helical" evidence="10">
    <location>
        <begin position="462"/>
        <end position="490"/>
    </location>
</feature>
<dbReference type="OrthoDB" id="6500128at2759"/>
<organism evidence="13">
    <name type="scientific">Physcomitrium patens</name>
    <name type="common">Spreading-leaved earth moss</name>
    <name type="synonym">Physcomitrella patens</name>
    <dbReference type="NCBI Taxonomy" id="3218"/>
    <lineage>
        <taxon>Eukaryota</taxon>
        <taxon>Viridiplantae</taxon>
        <taxon>Streptophyta</taxon>
        <taxon>Embryophyta</taxon>
        <taxon>Bryophyta</taxon>
        <taxon>Bryophytina</taxon>
        <taxon>Bryopsida</taxon>
        <taxon>Funariidae</taxon>
        <taxon>Funariales</taxon>
        <taxon>Funariaceae</taxon>
        <taxon>Physcomitrium</taxon>
    </lineage>
</organism>
<evidence type="ECO:0000256" key="3">
    <source>
        <dbReference type="ARBA" id="ARBA00022448"/>
    </source>
</evidence>
<dbReference type="KEGG" id="ppp:112285629"/>
<feature type="domain" description="ABC transmembrane type-1" evidence="12">
    <location>
        <begin position="966"/>
        <end position="1248"/>
    </location>
</feature>
<dbReference type="InterPro" id="IPR017871">
    <property type="entry name" value="ABC_transporter-like_CS"/>
</dbReference>
<dbReference type="InterPro" id="IPR027417">
    <property type="entry name" value="P-loop_NTPase"/>
</dbReference>
<dbReference type="PaxDb" id="3218-PP1S122_170V6.1"/>
<dbReference type="InterPro" id="IPR003593">
    <property type="entry name" value="AAA+_ATPase"/>
</dbReference>
<feature type="domain" description="ABC transporter" evidence="11">
    <location>
        <begin position="655"/>
        <end position="881"/>
    </location>
</feature>
<dbReference type="InterPro" id="IPR050173">
    <property type="entry name" value="ABC_transporter_C-like"/>
</dbReference>
<keyword evidence="7" id="KW-0067">ATP-binding</keyword>
<keyword evidence="5" id="KW-0677">Repeat</keyword>
<dbReference type="PROSITE" id="PS50893">
    <property type="entry name" value="ABC_TRANSPORTER_2"/>
    <property type="match status" value="2"/>
</dbReference>
<reference evidence="13 15" key="1">
    <citation type="journal article" date="2008" name="Science">
        <title>The Physcomitrella genome reveals evolutionary insights into the conquest of land by plants.</title>
        <authorList>
            <person name="Rensing S."/>
            <person name="Lang D."/>
            <person name="Zimmer A."/>
            <person name="Terry A."/>
            <person name="Salamov A."/>
            <person name="Shapiro H."/>
            <person name="Nishiyama T."/>
            <person name="Perroud P.-F."/>
            <person name="Lindquist E."/>
            <person name="Kamisugi Y."/>
            <person name="Tanahashi T."/>
            <person name="Sakakibara K."/>
            <person name="Fujita T."/>
            <person name="Oishi K."/>
            <person name="Shin-I T."/>
            <person name="Kuroki Y."/>
            <person name="Toyoda A."/>
            <person name="Suzuki Y."/>
            <person name="Hashimoto A."/>
            <person name="Yamaguchi K."/>
            <person name="Sugano A."/>
            <person name="Kohara Y."/>
            <person name="Fujiyama A."/>
            <person name="Anterola A."/>
            <person name="Aoki S."/>
            <person name="Ashton N."/>
            <person name="Barbazuk W.B."/>
            <person name="Barker E."/>
            <person name="Bennetzen J."/>
            <person name="Bezanilla M."/>
            <person name="Blankenship R."/>
            <person name="Cho S.H."/>
            <person name="Dutcher S."/>
            <person name="Estelle M."/>
            <person name="Fawcett J.A."/>
            <person name="Gundlach H."/>
            <person name="Hanada K."/>
            <person name="Heyl A."/>
            <person name="Hicks K.A."/>
            <person name="Hugh J."/>
            <person name="Lohr M."/>
            <person name="Mayer K."/>
            <person name="Melkozernov A."/>
            <person name="Murata T."/>
            <person name="Nelson D."/>
            <person name="Pils B."/>
            <person name="Prigge M."/>
            <person name="Reiss B."/>
            <person name="Renner T."/>
            <person name="Rombauts S."/>
            <person name="Rushton P."/>
            <person name="Sanderfoot A."/>
            <person name="Schween G."/>
            <person name="Shiu S.-H."/>
            <person name="Stueber K."/>
            <person name="Theodoulou F.L."/>
            <person name="Tu H."/>
            <person name="Van de Peer Y."/>
            <person name="Verrier P.J."/>
            <person name="Waters E."/>
            <person name="Wood A."/>
            <person name="Yang L."/>
            <person name="Cove D."/>
            <person name="Cuming A."/>
            <person name="Hasebe M."/>
            <person name="Lucas S."/>
            <person name="Mishler D.B."/>
            <person name="Reski R."/>
            <person name="Grigoriev I."/>
            <person name="Quatrano R.S."/>
            <person name="Boore J.L."/>
        </authorList>
    </citation>
    <scope>NUCLEOTIDE SEQUENCE [LARGE SCALE GENOMIC DNA]</scope>
    <source>
        <strain evidence="14 15">cv. Gransden 2004</strain>
    </source>
</reference>
<feature type="transmembrane region" description="Helical" evidence="10">
    <location>
        <begin position="1196"/>
        <end position="1216"/>
    </location>
</feature>
<dbReference type="FunFam" id="1.20.1560.10:FF:000003">
    <property type="entry name" value="ABC transporter C family member 10"/>
    <property type="match status" value="1"/>
</dbReference>
<evidence type="ECO:0000256" key="7">
    <source>
        <dbReference type="ARBA" id="ARBA00022840"/>
    </source>
</evidence>
<dbReference type="InterPro" id="IPR003439">
    <property type="entry name" value="ABC_transporter-like_ATP-bd"/>
</dbReference>
<evidence type="ECO:0000313" key="14">
    <source>
        <dbReference type="EnsemblPlants" id="Pp3c8_18670V3.1"/>
    </source>
</evidence>
<protein>
    <submittedName>
        <fullName evidence="13 14">Uncharacterized protein</fullName>
    </submittedName>
</protein>
<reference evidence="13 15" key="2">
    <citation type="journal article" date="2018" name="Plant J.">
        <title>The Physcomitrella patens chromosome-scale assembly reveals moss genome structure and evolution.</title>
        <authorList>
            <person name="Lang D."/>
            <person name="Ullrich K.K."/>
            <person name="Murat F."/>
            <person name="Fuchs J."/>
            <person name="Jenkins J."/>
            <person name="Haas F.B."/>
            <person name="Piednoel M."/>
            <person name="Gundlach H."/>
            <person name="Van Bel M."/>
            <person name="Meyberg R."/>
            <person name="Vives C."/>
            <person name="Morata J."/>
            <person name="Symeonidi A."/>
            <person name="Hiss M."/>
            <person name="Muchero W."/>
            <person name="Kamisugi Y."/>
            <person name="Saleh O."/>
            <person name="Blanc G."/>
            <person name="Decker E.L."/>
            <person name="van Gessel N."/>
            <person name="Grimwood J."/>
            <person name="Hayes R.D."/>
            <person name="Graham S.W."/>
            <person name="Gunter L.E."/>
            <person name="McDaniel S.F."/>
            <person name="Hoernstein S.N.W."/>
            <person name="Larsson A."/>
            <person name="Li F.W."/>
            <person name="Perroud P.F."/>
            <person name="Phillips J."/>
            <person name="Ranjan P."/>
            <person name="Rokshar D.S."/>
            <person name="Rothfels C.J."/>
            <person name="Schneider L."/>
            <person name="Shu S."/>
            <person name="Stevenson D.W."/>
            <person name="Thummler F."/>
            <person name="Tillich M."/>
            <person name="Villarreal Aguilar J.C."/>
            <person name="Widiez T."/>
            <person name="Wong G.K."/>
            <person name="Wymore A."/>
            <person name="Zhang Y."/>
            <person name="Zimmer A.D."/>
            <person name="Quatrano R.S."/>
            <person name="Mayer K.F.X."/>
            <person name="Goodstein D."/>
            <person name="Casacuberta J.M."/>
            <person name="Vandepoele K."/>
            <person name="Reski R."/>
            <person name="Cuming A.C."/>
            <person name="Tuskan G.A."/>
            <person name="Maumus F."/>
            <person name="Salse J."/>
            <person name="Schmutz J."/>
            <person name="Rensing S.A."/>
        </authorList>
    </citation>
    <scope>NUCLEOTIDE SEQUENCE [LARGE SCALE GENOMIC DNA]</scope>
    <source>
        <strain evidence="14 15">cv. Gransden 2004</strain>
    </source>
</reference>
<dbReference type="PROSITE" id="PS50929">
    <property type="entry name" value="ABC_TM1F"/>
    <property type="match status" value="2"/>
</dbReference>
<dbReference type="SMART" id="SM00382">
    <property type="entry name" value="AAA"/>
    <property type="match status" value="2"/>
</dbReference>
<dbReference type="FunFam" id="1.20.1560.10:FF:000002">
    <property type="entry name" value="ABC transporter C family member 5"/>
    <property type="match status" value="1"/>
</dbReference>
<dbReference type="GO" id="GO:0055085">
    <property type="term" value="P:transmembrane transport"/>
    <property type="evidence" value="ECO:0000318"/>
    <property type="project" value="GO_Central"/>
</dbReference>
<dbReference type="InterPro" id="IPR044746">
    <property type="entry name" value="ABCC_6TM_D1"/>
</dbReference>
<reference evidence="14" key="3">
    <citation type="submission" date="2020-12" db="UniProtKB">
        <authorList>
            <consortium name="EnsemblPlants"/>
        </authorList>
    </citation>
    <scope>IDENTIFICATION</scope>
</reference>
<feature type="transmembrane region" description="Helical" evidence="10">
    <location>
        <begin position="198"/>
        <end position="217"/>
    </location>
</feature>
<evidence type="ECO:0000256" key="5">
    <source>
        <dbReference type="ARBA" id="ARBA00022737"/>
    </source>
</evidence>
<dbReference type="InterPro" id="IPR044726">
    <property type="entry name" value="ABCC_6TM_D2"/>
</dbReference>
<dbReference type="FunFam" id="3.40.50.300:FF:000508">
    <property type="entry name" value="ABC transporter C family member 5"/>
    <property type="match status" value="1"/>
</dbReference>
<dbReference type="PANTHER" id="PTHR24223">
    <property type="entry name" value="ATP-BINDING CASSETTE SUB-FAMILY C"/>
    <property type="match status" value="1"/>
</dbReference>
<dbReference type="CDD" id="cd18580">
    <property type="entry name" value="ABC_6TM_ABCC_D2"/>
    <property type="match status" value="1"/>
</dbReference>
<keyword evidence="8 10" id="KW-1133">Transmembrane helix</keyword>
<dbReference type="Gramene" id="Pp3c8_18670V3.1">
    <property type="protein sequence ID" value="Pp3c8_18670V3.1"/>
    <property type="gene ID" value="Pp3c8_18670"/>
</dbReference>
<feature type="transmembrane region" description="Helical" evidence="10">
    <location>
        <begin position="966"/>
        <end position="989"/>
    </location>
</feature>
<dbReference type="GO" id="GO:0140359">
    <property type="term" value="F:ABC-type transporter activity"/>
    <property type="evidence" value="ECO:0000318"/>
    <property type="project" value="GO_Central"/>
</dbReference>
<dbReference type="Proteomes" id="UP000006727">
    <property type="component" value="Chromosome 8"/>
</dbReference>
<evidence type="ECO:0000256" key="9">
    <source>
        <dbReference type="ARBA" id="ARBA00023136"/>
    </source>
</evidence>
<sequence length="1533" mass="170999">MFEGFTMANSLAMDVEYIVNKYSSWSLCDAEFMAPSFQDELSLAFNSLFVIMLALTSLYNLVVDRSSHLRGKKMMTSVNSSTFISSLRLIAACLTALTYSAAAAWERYTVDAAGSRATNHNLEVRKIYFLAQSLTWLAFAAICATEMLRVRIVSTKVARSLVQLWWIITFILAAIQMISLVIRNLENCPNQYSTPSEAILSFTAGAVNLVASSVLVLTTRNDQTENDEDAQCIGENEEPLLVSHHHDEIPSHEAISGYAESSWLSRLTWQWMNPLLQKGYYSRLEVDDVPKLVEQYDAQKLYQRFSENWSRSEGKPNRVRTSLFLSFKKEFMLTGLLAVCRACVMYVGPALITSFVDFKSQTATGEHNAGLWWGFTLVFVLACSKGTDVLASHHFNFQCTSLGIAIRSTLVAVVYKKGIRLTNAARLTHGVGEIVNYMSVDVQLLQDVIVQVHNLWLLPIQITIALTILYSVVGWSMLAGLITMVAIVCLSTWSGKRQRMFQGLIMKAKDVRMKATSEALNNMKVIKLQAWESHFRNQIEKLRGLEYLWIVRFMYQVASTTVFVWCAPTIVSVVTFACCVLLEGVELTPGQVFTAVATFRVVQEPIRNFPQTLISVSQALVSLGRLEKFMRSEELDTNAVDRKSIEGDEDLAISARSASFSWTEPDSSHEQSTSILADINLEVKKGALVAVVGTVGSGKSSLLACLLGEMPKLHGKVCVSGSVAYVPQSSWIQSGTIEENILFGQPMDRKRYNETLRICALERDIEIFEDGDKTEIGERGINLSGGQKQRVQLARAVYQDCDIYLLDDIFSAVDAHTGSAIFKECVKRALKKKTIILVTHQIDFLHEADSVLVMRDGMIVQSGKYNDLLKPGTDLATLVIAHNESMQLVETEKPADIDEPVSSREPDATLERLTSIKGTTAPAQPNGRDTSAKQGSAKLIEEEQREIGHVSKSIYWLYLTKAFGPWLIITLLIVQTVWQIMMVLSDYWLAYETSDGQQGSLNPGRFIRVYFLLSLGTWLCVLTRTILIILLGLRTTQEFYLQMLRSIFRAPMAFFDTTPSGRILSRASADQSTLDVWMAFFYGACLAIYFTLFGSIVVMCQSAWPIILVMIPLAYVYVLYQAYYIASSRELTRMDSITKAPIIHHFSESIAGFMVLRCFKKEHEFSQVNMDRVNQNICMVFHNNGATEWLGFRLEMMGTVVLCALAFLLVVLPARLAPPQLVGLALSYGLTLNQLFYWTVWLACNLENKMVSVERIRQFTNIPSEAPSIVPERRPAANWPSTGAIEIKNLQLRYRPGTPLVLKGISVRISGGDKVGVVGRTGSGKSTLIQALFRLVEASAGQIVVDGIDIATLGLHDLRSKFGIIPQEPTLFEGTIRANIDPLGEHSDVEIWECLKACQLEDIVRRKPEKLDSPVVDDGDNWSVGQKQLICLGRALLKQAKILVLDEATASVDAHTDWLIQKTVQEAFADSTVISIAHRIPTVMNSDKVLVLDAGRVKEYDSPARLLDNGTSSLFAALVNEYASRRHQEGPMI</sequence>
<feature type="transmembrane region" description="Helical" evidence="10">
    <location>
        <begin position="1104"/>
        <end position="1126"/>
    </location>
</feature>
<dbReference type="GeneID" id="112285629"/>
<dbReference type="RefSeq" id="XP_024382344.1">
    <property type="nucleotide sequence ID" value="XM_024526576.2"/>
</dbReference>
<accession>A0A2K1K7W8</accession>
<dbReference type="FunFam" id="3.40.50.300:FF:000169">
    <property type="entry name" value="ABC transporter C family member 3"/>
    <property type="match status" value="1"/>
</dbReference>
<keyword evidence="3" id="KW-0813">Transport</keyword>
<dbReference type="CDD" id="cd03244">
    <property type="entry name" value="ABCC_MRP_domain2"/>
    <property type="match status" value="1"/>
</dbReference>
<feature type="domain" description="ABC transmembrane type-1" evidence="12">
    <location>
        <begin position="333"/>
        <end position="618"/>
    </location>
</feature>
<comment type="similarity">
    <text evidence="2">Belongs to the ABC transporter superfamily. ABCC family. Conjugate transporter (TC 3.A.1.208) subfamily.</text>
</comment>
<feature type="transmembrane region" description="Helical" evidence="10">
    <location>
        <begin position="127"/>
        <end position="148"/>
    </location>
</feature>
<feature type="transmembrane region" description="Helical" evidence="10">
    <location>
        <begin position="331"/>
        <end position="352"/>
    </location>
</feature>
<dbReference type="EnsemblPlants" id="Pp3c8_18670V3.2">
    <property type="protein sequence ID" value="Pp3c8_18670V3.2"/>
    <property type="gene ID" value="Pp3c8_18670"/>
</dbReference>
<dbReference type="EnsemblPlants" id="Pp3c8_18670V3.1">
    <property type="protein sequence ID" value="Pp3c8_18670V3.1"/>
    <property type="gene ID" value="Pp3c8_18670"/>
</dbReference>
<dbReference type="CDD" id="cd03250">
    <property type="entry name" value="ABCC_MRP_domain1"/>
    <property type="match status" value="1"/>
</dbReference>
<keyword evidence="6" id="KW-0547">Nucleotide-binding</keyword>
<dbReference type="Pfam" id="PF00005">
    <property type="entry name" value="ABC_tran"/>
    <property type="match status" value="2"/>
</dbReference>
<feature type="transmembrane region" description="Helical" evidence="10">
    <location>
        <begin position="160"/>
        <end position="178"/>
    </location>
</feature>
<proteinExistence type="inferred from homology"/>
<dbReference type="InterPro" id="IPR036640">
    <property type="entry name" value="ABC1_TM_sf"/>
</dbReference>
<dbReference type="CDD" id="cd18579">
    <property type="entry name" value="ABC_6TM_ABCC_D1"/>
    <property type="match status" value="1"/>
</dbReference>
<dbReference type="SUPFAM" id="SSF90123">
    <property type="entry name" value="ABC transporter transmembrane region"/>
    <property type="match status" value="2"/>
</dbReference>
<feature type="transmembrane region" description="Helical" evidence="10">
    <location>
        <begin position="43"/>
        <end position="62"/>
    </location>
</feature>
<evidence type="ECO:0000256" key="6">
    <source>
        <dbReference type="ARBA" id="ARBA00022741"/>
    </source>
</evidence>
<evidence type="ECO:0000256" key="2">
    <source>
        <dbReference type="ARBA" id="ARBA00009726"/>
    </source>
</evidence>
<feature type="transmembrane region" description="Helical" evidence="10">
    <location>
        <begin position="1222"/>
        <end position="1244"/>
    </location>
</feature>
<evidence type="ECO:0000259" key="12">
    <source>
        <dbReference type="PROSITE" id="PS50929"/>
    </source>
</evidence>
<feature type="domain" description="ABC transporter" evidence="11">
    <location>
        <begin position="1285"/>
        <end position="1519"/>
    </location>
</feature>
<dbReference type="OMA" id="CPQDWPS"/>
<evidence type="ECO:0000256" key="8">
    <source>
        <dbReference type="ARBA" id="ARBA00022989"/>
    </source>
</evidence>
<keyword evidence="15" id="KW-1185">Reference proteome</keyword>
<evidence type="ECO:0000256" key="1">
    <source>
        <dbReference type="ARBA" id="ARBA00004141"/>
    </source>
</evidence>
<name>A0A2K1K7W8_PHYPA</name>
<feature type="transmembrane region" description="Helical" evidence="10">
    <location>
        <begin position="83"/>
        <end position="105"/>
    </location>
</feature>
<dbReference type="SUPFAM" id="SSF52540">
    <property type="entry name" value="P-loop containing nucleoside triphosphate hydrolases"/>
    <property type="match status" value="2"/>
</dbReference>
<evidence type="ECO:0000256" key="4">
    <source>
        <dbReference type="ARBA" id="ARBA00022692"/>
    </source>
</evidence>
<dbReference type="Gramene" id="Pp3c8_18670V3.2">
    <property type="protein sequence ID" value="Pp3c8_18670V3.2"/>
    <property type="gene ID" value="Pp3c8_18670"/>
</dbReference>
<evidence type="ECO:0000256" key="10">
    <source>
        <dbReference type="SAM" id="Phobius"/>
    </source>
</evidence>
<dbReference type="Pfam" id="PF00664">
    <property type="entry name" value="ABC_membrane"/>
    <property type="match status" value="2"/>
</dbReference>
<dbReference type="STRING" id="3218.A0A2K1K7W8"/>